<proteinExistence type="predicted"/>
<reference evidence="1 2" key="1">
    <citation type="submission" date="2017-03" db="EMBL/GenBank/DDBJ databases">
        <title>Draft genome sequence of Streptomyces scabrisporus NF3, endophyte isolated from Amphipterygium adstringens.</title>
        <authorList>
            <person name="Vazquez M."/>
            <person name="Ceapa C.D."/>
            <person name="Rodriguez Luna D."/>
            <person name="Sanchez Esquivel S."/>
        </authorList>
    </citation>
    <scope>NUCLEOTIDE SEQUENCE [LARGE SCALE GENOMIC DNA]</scope>
    <source>
        <strain evidence="1 2">NF3</strain>
    </source>
</reference>
<evidence type="ECO:0008006" key="3">
    <source>
        <dbReference type="Google" id="ProtNLM"/>
    </source>
</evidence>
<organism evidence="1 2">
    <name type="scientific">Embleya scabrispora</name>
    <dbReference type="NCBI Taxonomy" id="159449"/>
    <lineage>
        <taxon>Bacteria</taxon>
        <taxon>Bacillati</taxon>
        <taxon>Actinomycetota</taxon>
        <taxon>Actinomycetes</taxon>
        <taxon>Kitasatosporales</taxon>
        <taxon>Streptomycetaceae</taxon>
        <taxon>Embleya</taxon>
    </lineage>
</organism>
<accession>A0A1T3NYL7</accession>
<name>A0A1T3NYL7_9ACTN</name>
<sequence length="256" mass="27762">MATLDGFASTVRHSPGAERRTAFVAGRVDRAAAWLADRLGFAARVRLSVADADDWDAVATVPLYGTPQGSGDHLRVAADDGWFGAELYAGLRPHLGAGTVGRLREVYGEPLALRPYFDLVAVHELTHLFQDQVWPAYPGMWIAELHANLAMVGYAHEVEPDLLPVLRAFTSTVDDLPVEAAPLRELADMERSFEHGAVNFAWFHFRLTRAAEELWAAGGAEVLRGVYEHIGAAGGAEHPALREVAAGWSGRMRAGS</sequence>
<dbReference type="OrthoDB" id="4350242at2"/>
<dbReference type="AlphaFoldDB" id="A0A1T3NYL7"/>
<gene>
    <name evidence="1" type="ORF">B4N89_13725</name>
</gene>
<evidence type="ECO:0000313" key="1">
    <source>
        <dbReference type="EMBL" id="OPC81854.1"/>
    </source>
</evidence>
<protein>
    <recommendedName>
        <fullName evidence="3">Peptidase MA-like domain-containing protein</fullName>
    </recommendedName>
</protein>
<evidence type="ECO:0000313" key="2">
    <source>
        <dbReference type="Proteomes" id="UP000190037"/>
    </source>
</evidence>
<keyword evidence="2" id="KW-1185">Reference proteome</keyword>
<dbReference type="Proteomes" id="UP000190037">
    <property type="component" value="Unassembled WGS sequence"/>
</dbReference>
<dbReference type="RefSeq" id="WP_078976126.1">
    <property type="nucleotide sequence ID" value="NZ_MWQN01000001.1"/>
</dbReference>
<dbReference type="EMBL" id="MWQN01000001">
    <property type="protein sequence ID" value="OPC81854.1"/>
    <property type="molecule type" value="Genomic_DNA"/>
</dbReference>
<comment type="caution">
    <text evidence="1">The sequence shown here is derived from an EMBL/GenBank/DDBJ whole genome shotgun (WGS) entry which is preliminary data.</text>
</comment>